<sequence length="119" mass="13520">MEKKESDKKVSHHAKDHRLALENRGSGHVSHVEVNVLNGSSIRLDRESPLYVFTSHFRYERILRTGQKMGTPVRGDEFLIMVDISRSAIFINIVDELLIDPSKLLVQMGSQGSFTTRTI</sequence>
<evidence type="ECO:0000313" key="2">
    <source>
        <dbReference type="EMBL" id="CAL1384504.1"/>
    </source>
</evidence>
<proteinExistence type="predicted"/>
<dbReference type="EMBL" id="OZ034817">
    <property type="protein sequence ID" value="CAL1384504.1"/>
    <property type="molecule type" value="Genomic_DNA"/>
</dbReference>
<accession>A0AAV2EFA8</accession>
<reference evidence="2 3" key="1">
    <citation type="submission" date="2024-04" db="EMBL/GenBank/DDBJ databases">
        <authorList>
            <person name="Fracassetti M."/>
        </authorList>
    </citation>
    <scope>NUCLEOTIDE SEQUENCE [LARGE SCALE GENOMIC DNA]</scope>
</reference>
<keyword evidence="3" id="KW-1185">Reference proteome</keyword>
<dbReference type="AlphaFoldDB" id="A0AAV2EFA8"/>
<name>A0AAV2EFA8_9ROSI</name>
<protein>
    <submittedName>
        <fullName evidence="2">Uncharacterized protein</fullName>
    </submittedName>
</protein>
<evidence type="ECO:0000256" key="1">
    <source>
        <dbReference type="SAM" id="MobiDB-lite"/>
    </source>
</evidence>
<dbReference type="Proteomes" id="UP001497516">
    <property type="component" value="Chromosome 4"/>
</dbReference>
<organism evidence="2 3">
    <name type="scientific">Linum trigynum</name>
    <dbReference type="NCBI Taxonomy" id="586398"/>
    <lineage>
        <taxon>Eukaryota</taxon>
        <taxon>Viridiplantae</taxon>
        <taxon>Streptophyta</taxon>
        <taxon>Embryophyta</taxon>
        <taxon>Tracheophyta</taxon>
        <taxon>Spermatophyta</taxon>
        <taxon>Magnoliopsida</taxon>
        <taxon>eudicotyledons</taxon>
        <taxon>Gunneridae</taxon>
        <taxon>Pentapetalae</taxon>
        <taxon>rosids</taxon>
        <taxon>fabids</taxon>
        <taxon>Malpighiales</taxon>
        <taxon>Linaceae</taxon>
        <taxon>Linum</taxon>
    </lineage>
</organism>
<evidence type="ECO:0000313" key="3">
    <source>
        <dbReference type="Proteomes" id="UP001497516"/>
    </source>
</evidence>
<feature type="region of interest" description="Disordered" evidence="1">
    <location>
        <begin position="1"/>
        <end position="22"/>
    </location>
</feature>
<gene>
    <name evidence="2" type="ORF">LTRI10_LOCUS25705</name>
</gene>